<dbReference type="PROSITE" id="PS50090">
    <property type="entry name" value="MYB_LIKE"/>
    <property type="match status" value="1"/>
</dbReference>
<dbReference type="GO" id="GO:0008270">
    <property type="term" value="F:zinc ion binding"/>
    <property type="evidence" value="ECO:0007669"/>
    <property type="project" value="UniProtKB-KW"/>
</dbReference>
<sequence length="697" mass="76068">MEEGSVSYGTPTNGPSPGSNPILAQPPLEPDTSTPGNQGEDINMTEGHEPAIKQDSTTPAPAAVSDNPLDAPEGPPPESTRGAEDQEMGDAPKDEAAQGENNDAVGEQETATDAKTKESIENAAREHLISQRHAIVLPSYSTWFDMNKIHNIEKKALPEFFNSRNRSKTPAVYKDYRDFMINTYRLNPVEYLTVTACRRNLAGDVCAIMRVHAFLEQWGLVNYQVDAEQRPSHVGPPFTGHFKVICDTPRGLQPWQPAADPVVVDGKQSKDTDAKANAVPGSRSELNLEVGRNIYEANAKGAKLNKSEKKTNGDTPTTNGVTSADDLTKMPINKVNCHNCGVDCTRVYYHSSQADQNSKAKYDLCPSCFLEGRLPGNQTSSHYTRMENPTYTSILDRDAPWSDAEILRLLEGLERYDEDWGEIADHVGTRTREECALQFLQLDIEEKYLESEPPLNAPTGLQMLGSAGGQLPFSQADNPVMSVVGFLASLADPASTAAAANKSAELLKQSLRNKLEAGEQGEAAQTNGKGKEKEGSDSMDVDIRQEVTTTTTTTTTKTSTSALANIPLASIGGRAAGLASHEEREMTRLVSAAVNVTLQKMELKLKYFNEMEAILQAERRELERARQQLFLDRLSFKRRVRDVQEKLKTAAEAGGDQGYHLAMDAMTDGERMSFQASPAVGSVQPLSADGQIKSYEA</sequence>
<feature type="region of interest" description="Disordered" evidence="8">
    <location>
        <begin position="301"/>
        <end position="325"/>
    </location>
</feature>
<keyword evidence="6" id="KW-0804">Transcription</keyword>
<feature type="region of interest" description="Disordered" evidence="8">
    <location>
        <begin position="516"/>
        <end position="543"/>
    </location>
</feature>
<dbReference type="PROSITE" id="PS51293">
    <property type="entry name" value="SANT"/>
    <property type="match status" value="1"/>
</dbReference>
<feature type="region of interest" description="Disordered" evidence="8">
    <location>
        <begin position="1"/>
        <end position="115"/>
    </location>
</feature>
<evidence type="ECO:0000256" key="3">
    <source>
        <dbReference type="ARBA" id="ARBA00022833"/>
    </source>
</evidence>
<dbReference type="InterPro" id="IPR041984">
    <property type="entry name" value="Rsc8/Ssr1/Ssr2_ZZ"/>
</dbReference>
<feature type="domain" description="SWIRM" evidence="10">
    <location>
        <begin position="135"/>
        <end position="232"/>
    </location>
</feature>
<dbReference type="EMBL" id="MU839009">
    <property type="protein sequence ID" value="KAK1766969.1"/>
    <property type="molecule type" value="Genomic_DNA"/>
</dbReference>
<organism evidence="12 13">
    <name type="scientific">Phialemonium atrogriseum</name>
    <dbReference type="NCBI Taxonomy" id="1093897"/>
    <lineage>
        <taxon>Eukaryota</taxon>
        <taxon>Fungi</taxon>
        <taxon>Dikarya</taxon>
        <taxon>Ascomycota</taxon>
        <taxon>Pezizomycotina</taxon>
        <taxon>Sordariomycetes</taxon>
        <taxon>Sordariomycetidae</taxon>
        <taxon>Cephalothecales</taxon>
        <taxon>Cephalothecaceae</taxon>
        <taxon>Phialemonium</taxon>
    </lineage>
</organism>
<dbReference type="CDD" id="cd02336">
    <property type="entry name" value="ZZ_RSC8"/>
    <property type="match status" value="1"/>
</dbReference>
<keyword evidence="3" id="KW-0862">Zinc</keyword>
<dbReference type="PANTHER" id="PTHR12802">
    <property type="entry name" value="SWI/SNF COMPLEX-RELATED"/>
    <property type="match status" value="1"/>
</dbReference>
<dbReference type="GeneID" id="85307817"/>
<dbReference type="Gene3D" id="1.10.10.60">
    <property type="entry name" value="Homeodomain-like"/>
    <property type="match status" value="1"/>
</dbReference>
<evidence type="ECO:0000256" key="2">
    <source>
        <dbReference type="ARBA" id="ARBA00022771"/>
    </source>
</evidence>
<gene>
    <name evidence="12" type="ORF">QBC33DRAFT_451941</name>
</gene>
<proteinExistence type="predicted"/>
<keyword evidence="2" id="KW-0863">Zinc-finger</keyword>
<evidence type="ECO:0000259" key="11">
    <source>
        <dbReference type="PROSITE" id="PS51293"/>
    </source>
</evidence>
<dbReference type="SMART" id="SM00717">
    <property type="entry name" value="SANT"/>
    <property type="match status" value="1"/>
</dbReference>
<name>A0AAJ0C1F7_9PEZI</name>
<keyword evidence="5" id="KW-0238">DNA-binding</keyword>
<evidence type="ECO:0000259" key="9">
    <source>
        <dbReference type="PROSITE" id="PS50090"/>
    </source>
</evidence>
<dbReference type="Pfam" id="PF04433">
    <property type="entry name" value="SWIRM"/>
    <property type="match status" value="1"/>
</dbReference>
<feature type="domain" description="Myb-like" evidence="9">
    <location>
        <begin position="397"/>
        <end position="443"/>
    </location>
</feature>
<evidence type="ECO:0000259" key="10">
    <source>
        <dbReference type="PROSITE" id="PS50934"/>
    </source>
</evidence>
<dbReference type="GO" id="GO:0045893">
    <property type="term" value="P:positive regulation of DNA-templated transcription"/>
    <property type="evidence" value="ECO:0007669"/>
    <property type="project" value="TreeGrafter"/>
</dbReference>
<evidence type="ECO:0000256" key="4">
    <source>
        <dbReference type="ARBA" id="ARBA00023015"/>
    </source>
</evidence>
<dbReference type="FunFam" id="1.10.10.60:FF:000014">
    <property type="entry name" value="SWI/SNF complex subunit SMARCC2 isoform C"/>
    <property type="match status" value="1"/>
</dbReference>
<dbReference type="GO" id="GO:0003677">
    <property type="term" value="F:DNA binding"/>
    <property type="evidence" value="ECO:0007669"/>
    <property type="project" value="UniProtKB-KW"/>
</dbReference>
<dbReference type="GO" id="GO:0016514">
    <property type="term" value="C:SWI/SNF complex"/>
    <property type="evidence" value="ECO:0007669"/>
    <property type="project" value="TreeGrafter"/>
</dbReference>
<dbReference type="GO" id="GO:0006338">
    <property type="term" value="P:chromatin remodeling"/>
    <property type="evidence" value="ECO:0007669"/>
    <property type="project" value="UniProtKB-ARBA"/>
</dbReference>
<dbReference type="Proteomes" id="UP001244011">
    <property type="component" value="Unassembled WGS sequence"/>
</dbReference>
<evidence type="ECO:0000256" key="1">
    <source>
        <dbReference type="ARBA" id="ARBA00022723"/>
    </source>
</evidence>
<dbReference type="InterPro" id="IPR032451">
    <property type="entry name" value="SMARCC_C"/>
</dbReference>
<dbReference type="RefSeq" id="XP_060283182.1">
    <property type="nucleotide sequence ID" value="XM_060424630.1"/>
</dbReference>
<dbReference type="InterPro" id="IPR007526">
    <property type="entry name" value="SWIRM"/>
</dbReference>
<keyword evidence="4" id="KW-0805">Transcription regulation</keyword>
<dbReference type="PANTHER" id="PTHR12802:SF41">
    <property type="entry name" value="BRAHMA ASSOCIATED PROTEIN 155 KDA"/>
    <property type="match status" value="1"/>
</dbReference>
<dbReference type="SUPFAM" id="SSF57850">
    <property type="entry name" value="RING/U-box"/>
    <property type="match status" value="1"/>
</dbReference>
<feature type="compositionally biased region" description="Polar residues" evidence="8">
    <location>
        <begin position="7"/>
        <end position="19"/>
    </location>
</feature>
<reference evidence="12" key="1">
    <citation type="submission" date="2023-06" db="EMBL/GenBank/DDBJ databases">
        <title>Genome-scale phylogeny and comparative genomics of the fungal order Sordariales.</title>
        <authorList>
            <consortium name="Lawrence Berkeley National Laboratory"/>
            <person name="Hensen N."/>
            <person name="Bonometti L."/>
            <person name="Westerberg I."/>
            <person name="Brannstrom I.O."/>
            <person name="Guillou S."/>
            <person name="Cros-Aarteil S."/>
            <person name="Calhoun S."/>
            <person name="Haridas S."/>
            <person name="Kuo A."/>
            <person name="Mondo S."/>
            <person name="Pangilinan J."/>
            <person name="Riley R."/>
            <person name="Labutti K."/>
            <person name="Andreopoulos B."/>
            <person name="Lipzen A."/>
            <person name="Chen C."/>
            <person name="Yanf M."/>
            <person name="Daum C."/>
            <person name="Ng V."/>
            <person name="Clum A."/>
            <person name="Steindorff A."/>
            <person name="Ohm R."/>
            <person name="Martin F."/>
            <person name="Silar P."/>
            <person name="Natvig D."/>
            <person name="Lalanne C."/>
            <person name="Gautier V."/>
            <person name="Ament-Velasquez S.L."/>
            <person name="Kruys A."/>
            <person name="Hutchinson M.I."/>
            <person name="Powell A.J."/>
            <person name="Barry K."/>
            <person name="Miller A.N."/>
            <person name="Grigoriev I.V."/>
            <person name="Debuchy R."/>
            <person name="Gladieux P."/>
            <person name="Thoren M.H."/>
            <person name="Johannesson H."/>
        </authorList>
    </citation>
    <scope>NUCLEOTIDE SEQUENCE</scope>
    <source>
        <strain evidence="12">8032-3</strain>
    </source>
</reference>
<evidence type="ECO:0000256" key="5">
    <source>
        <dbReference type="ARBA" id="ARBA00023125"/>
    </source>
</evidence>
<feature type="compositionally biased region" description="Basic and acidic residues" evidence="8">
    <location>
        <begin position="529"/>
        <end position="543"/>
    </location>
</feature>
<dbReference type="InterPro" id="IPR001005">
    <property type="entry name" value="SANT/Myb"/>
</dbReference>
<dbReference type="InterPro" id="IPR036388">
    <property type="entry name" value="WH-like_DNA-bd_sf"/>
</dbReference>
<dbReference type="AlphaFoldDB" id="A0AAJ0C1F7"/>
<protein>
    <submittedName>
        <fullName evidence="12">SWI/SNF and RSC complexes subunit ssr2</fullName>
    </submittedName>
</protein>
<evidence type="ECO:0000313" key="12">
    <source>
        <dbReference type="EMBL" id="KAK1766969.1"/>
    </source>
</evidence>
<dbReference type="GO" id="GO:0042393">
    <property type="term" value="F:histone binding"/>
    <property type="evidence" value="ECO:0007669"/>
    <property type="project" value="TreeGrafter"/>
</dbReference>
<dbReference type="Pfam" id="PF16495">
    <property type="entry name" value="SWIRM-assoc_1"/>
    <property type="match status" value="1"/>
</dbReference>
<comment type="caution">
    <text evidence="12">The sequence shown here is derived from an EMBL/GenBank/DDBJ whole genome shotgun (WGS) entry which is preliminary data.</text>
</comment>
<feature type="domain" description="SANT" evidence="11">
    <location>
        <begin position="396"/>
        <end position="447"/>
    </location>
</feature>
<dbReference type="SMART" id="SM00291">
    <property type="entry name" value="ZnF_ZZ"/>
    <property type="match status" value="1"/>
</dbReference>
<keyword evidence="7" id="KW-0539">Nucleus</keyword>
<dbReference type="InterPro" id="IPR000433">
    <property type="entry name" value="Znf_ZZ"/>
</dbReference>
<dbReference type="Gene3D" id="1.10.10.10">
    <property type="entry name" value="Winged helix-like DNA-binding domain superfamily/Winged helix DNA-binding domain"/>
    <property type="match status" value="1"/>
</dbReference>
<evidence type="ECO:0000256" key="7">
    <source>
        <dbReference type="ARBA" id="ARBA00023242"/>
    </source>
</evidence>
<evidence type="ECO:0000256" key="6">
    <source>
        <dbReference type="ARBA" id="ARBA00023163"/>
    </source>
</evidence>
<feature type="compositionally biased region" description="Polar residues" evidence="8">
    <location>
        <begin position="313"/>
        <end position="322"/>
    </location>
</feature>
<keyword evidence="13" id="KW-1185">Reference proteome</keyword>
<dbReference type="InterPro" id="IPR009057">
    <property type="entry name" value="Homeodomain-like_sf"/>
</dbReference>
<keyword evidence="1" id="KW-0479">Metal-binding</keyword>
<dbReference type="PROSITE" id="PS50934">
    <property type="entry name" value="SWIRM"/>
    <property type="match status" value="1"/>
</dbReference>
<evidence type="ECO:0000313" key="13">
    <source>
        <dbReference type="Proteomes" id="UP001244011"/>
    </source>
</evidence>
<dbReference type="CDD" id="cd00167">
    <property type="entry name" value="SANT"/>
    <property type="match status" value="1"/>
</dbReference>
<accession>A0AAJ0C1F7</accession>
<dbReference type="Pfam" id="PF00249">
    <property type="entry name" value="Myb_DNA-binding"/>
    <property type="match status" value="1"/>
</dbReference>
<dbReference type="InterPro" id="IPR017884">
    <property type="entry name" value="SANT_dom"/>
</dbReference>
<dbReference type="FunFam" id="1.10.10.10:FF:000020">
    <property type="entry name" value="SWI/SNF complex subunit SMARCC2 isoform c"/>
    <property type="match status" value="1"/>
</dbReference>
<dbReference type="SUPFAM" id="SSF46689">
    <property type="entry name" value="Homeodomain-like"/>
    <property type="match status" value="2"/>
</dbReference>
<evidence type="ECO:0000256" key="8">
    <source>
        <dbReference type="SAM" id="MobiDB-lite"/>
    </source>
</evidence>